<gene>
    <name evidence="1" type="ORF">C496_20385</name>
</gene>
<name>L9VMM5_9EURY</name>
<sequence>MSQDQVTPPTVTEDDIQSIDDDAFTGRNVCLCLLYTS</sequence>
<proteinExistence type="predicted"/>
<comment type="caution">
    <text evidence="1">The sequence shown here is derived from an EMBL/GenBank/DDBJ whole genome shotgun (WGS) entry which is preliminary data.</text>
</comment>
<feature type="non-terminal residue" evidence="1">
    <location>
        <position position="37"/>
    </location>
</feature>
<organism evidence="1 2">
    <name type="scientific">Natronorubrum tibetense GA33</name>
    <dbReference type="NCBI Taxonomy" id="1114856"/>
    <lineage>
        <taxon>Archaea</taxon>
        <taxon>Methanobacteriati</taxon>
        <taxon>Methanobacteriota</taxon>
        <taxon>Stenosarchaea group</taxon>
        <taxon>Halobacteria</taxon>
        <taxon>Halobacteriales</taxon>
        <taxon>Natrialbaceae</taxon>
        <taxon>Natronorubrum</taxon>
    </lineage>
</organism>
<accession>L9VMM5</accession>
<reference evidence="1 2" key="1">
    <citation type="journal article" date="2014" name="PLoS Genet.">
        <title>Phylogenetically driven sequencing of extremely halophilic archaea reveals strategies for static and dynamic osmo-response.</title>
        <authorList>
            <person name="Becker E.A."/>
            <person name="Seitzer P.M."/>
            <person name="Tritt A."/>
            <person name="Larsen D."/>
            <person name="Krusor M."/>
            <person name="Yao A.I."/>
            <person name="Wu D."/>
            <person name="Madern D."/>
            <person name="Eisen J.A."/>
            <person name="Darling A.E."/>
            <person name="Facciotti M.T."/>
        </authorList>
    </citation>
    <scope>NUCLEOTIDE SEQUENCE [LARGE SCALE GENOMIC DNA]</scope>
    <source>
        <strain evidence="1 2">GA33</strain>
    </source>
</reference>
<protein>
    <submittedName>
        <fullName evidence="1">Short-chain dehydrogenase/reductase SDR</fullName>
    </submittedName>
</protein>
<keyword evidence="2" id="KW-1185">Reference proteome</keyword>
<dbReference type="AlphaFoldDB" id="L9VMM5"/>
<dbReference type="Proteomes" id="UP000011599">
    <property type="component" value="Unassembled WGS sequence"/>
</dbReference>
<evidence type="ECO:0000313" key="2">
    <source>
        <dbReference type="Proteomes" id="UP000011599"/>
    </source>
</evidence>
<evidence type="ECO:0000313" key="1">
    <source>
        <dbReference type="EMBL" id="ELY37483.1"/>
    </source>
</evidence>
<dbReference type="EMBL" id="AOHW01000046">
    <property type="protein sequence ID" value="ELY37483.1"/>
    <property type="molecule type" value="Genomic_DNA"/>
</dbReference>